<dbReference type="InterPro" id="IPR024535">
    <property type="entry name" value="RHGA/B-epi-like_pectate_lyase"/>
</dbReference>
<dbReference type="PANTHER" id="PTHR33928">
    <property type="entry name" value="POLYGALACTURONASE QRT3"/>
    <property type="match status" value="1"/>
</dbReference>
<accession>S3CB99</accession>
<gene>
    <name evidence="3" type="ORF">F503_06711</name>
</gene>
<evidence type="ECO:0000313" key="4">
    <source>
        <dbReference type="Proteomes" id="UP000016923"/>
    </source>
</evidence>
<dbReference type="EMBL" id="KE148167">
    <property type="protein sequence ID" value="EPE03538.1"/>
    <property type="molecule type" value="Genomic_DNA"/>
</dbReference>
<reference evidence="3 4" key="1">
    <citation type="journal article" date="2013" name="BMC Genomics">
        <title>The genome and transcriptome of the pine saprophyte Ophiostoma piceae, and a comparison with the bark beetle-associated pine pathogen Grosmannia clavigera.</title>
        <authorList>
            <person name="Haridas S."/>
            <person name="Wang Y."/>
            <person name="Lim L."/>
            <person name="Massoumi Alamouti S."/>
            <person name="Jackman S."/>
            <person name="Docking R."/>
            <person name="Robertson G."/>
            <person name="Birol I."/>
            <person name="Bohlmann J."/>
            <person name="Breuil C."/>
        </authorList>
    </citation>
    <scope>NUCLEOTIDE SEQUENCE [LARGE SCALE GENOMIC DNA]</scope>
    <source>
        <strain evidence="3 4">UAMH 11346</strain>
    </source>
</reference>
<dbReference type="SUPFAM" id="SSF51126">
    <property type="entry name" value="Pectin lyase-like"/>
    <property type="match status" value="2"/>
</dbReference>
<dbReference type="InterPro" id="IPR011050">
    <property type="entry name" value="Pectin_lyase_fold/virulence"/>
</dbReference>
<evidence type="ECO:0000259" key="2">
    <source>
        <dbReference type="Pfam" id="PF12708"/>
    </source>
</evidence>
<organism evidence="3 4">
    <name type="scientific">Ophiostoma piceae (strain UAMH 11346)</name>
    <name type="common">Sap stain fungus</name>
    <dbReference type="NCBI Taxonomy" id="1262450"/>
    <lineage>
        <taxon>Eukaryota</taxon>
        <taxon>Fungi</taxon>
        <taxon>Dikarya</taxon>
        <taxon>Ascomycota</taxon>
        <taxon>Pezizomycotina</taxon>
        <taxon>Sordariomycetes</taxon>
        <taxon>Sordariomycetidae</taxon>
        <taxon>Ophiostomatales</taxon>
        <taxon>Ophiostomataceae</taxon>
        <taxon>Ophiostoma</taxon>
    </lineage>
</organism>
<feature type="domain" description="Rhamnogalacturonase A/B/Epimerase-like pectate lyase" evidence="2">
    <location>
        <begin position="58"/>
        <end position="282"/>
    </location>
</feature>
<feature type="signal peptide" evidence="1">
    <location>
        <begin position="1"/>
        <end position="18"/>
    </location>
</feature>
<name>S3CB99_OPHP1</name>
<feature type="domain" description="Rhamnogalacturonase A/B/Epimerase-like pectate lyase" evidence="2">
    <location>
        <begin position="420"/>
        <end position="488"/>
    </location>
</feature>
<dbReference type="GO" id="GO:0004650">
    <property type="term" value="F:polygalacturonase activity"/>
    <property type="evidence" value="ECO:0007669"/>
    <property type="project" value="InterPro"/>
</dbReference>
<dbReference type="VEuPathDB" id="FungiDB:F503_06711"/>
<sequence>MKTSLVLALVGWAVAIQAFWMEDIRRERKPRDIHILTSRSNKPDQGNAPFAEDAYVVFRNVRDYGALGDGTTDDTDAINKAIADGYRCGQNCSSTTETPAVVYFPAGTYLLSSSILPYYMTQLIGDAGDPPTLKASASFASTCTTLGLIDGNPYDGDSLQWLPQNVFYRQIRNFVIDTTAVPSSSLVHGIHWPTAQATSLQNIHFTMPAHSEHIGLLIESGSGGFMADLSFEGGSVGALLGNQQFTMRNFAFDGCTTAIQHTWDWGWTYSGLVVKNADVGINITAGGSSGQAVGSMTVFDSAFINVEVAIASAFTTGSKPDTAGSLVLENIVAKNTAVIVQTPKGDVLEGSASGTKTITAWGQGHKYIPNGPTRFQGEFAANKRPPALLGPGNIALKEGLASAYYVRAKPQYADLNASDFASVRSGGAKGDGVTDDTAALQAVINFATAVGKVVYIDYGVYLVTTTLSIPPGARIVGETYPMLLAASHTSALGFDSFKDPLNPQPVVQIGHYAGQPGSVELSDFVVGTQGSQPGAILIQWNLNSVVLGDGTEASVTNPTSIGGLWDVHTRIGGFAGSDMLVVDCRKDPTTTDIDNKCIAAYMSMRVPPGTAGLYAENVWLWTADHDIEDPDNTQISVYAGRGLDVASTYGPTWLVGTAVEHHDQYQYQLSSTRHVFMGQIQTETPYYQGAATSSALGLVLTGSTNNVFVYGAGMYSFFDNYSQACIKSRTCQQSVASIEGPAVYAISIYNLNTIGVESMIDRDNESLADHADNENSFPDTIAVFRSE</sequence>
<dbReference type="HOGENOM" id="CLU_002540_2_2_1"/>
<dbReference type="InterPro" id="IPR039279">
    <property type="entry name" value="QRT3-like"/>
</dbReference>
<proteinExistence type="predicted"/>
<dbReference type="OrthoDB" id="1046782at2759"/>
<dbReference type="Pfam" id="PF12708">
    <property type="entry name" value="Pect-lyase_RHGA_epim"/>
    <property type="match status" value="2"/>
</dbReference>
<dbReference type="Proteomes" id="UP000016923">
    <property type="component" value="Unassembled WGS sequence"/>
</dbReference>
<keyword evidence="4" id="KW-1185">Reference proteome</keyword>
<dbReference type="CDD" id="cd23668">
    <property type="entry name" value="GH55_beta13glucanase-like"/>
    <property type="match status" value="1"/>
</dbReference>
<dbReference type="AlphaFoldDB" id="S3CB99"/>
<keyword evidence="3" id="KW-0378">Hydrolase</keyword>
<dbReference type="eggNOG" id="ENOG502QV54">
    <property type="taxonomic scope" value="Eukaryota"/>
</dbReference>
<evidence type="ECO:0000313" key="3">
    <source>
        <dbReference type="EMBL" id="EPE03538.1"/>
    </source>
</evidence>
<dbReference type="Gene3D" id="2.160.20.10">
    <property type="entry name" value="Single-stranded right-handed beta-helix, Pectin lyase-like"/>
    <property type="match status" value="2"/>
</dbReference>
<feature type="chain" id="PRO_5004507032" evidence="1">
    <location>
        <begin position="19"/>
        <end position="787"/>
    </location>
</feature>
<protein>
    <submittedName>
        <fullName evidence="3">Glycoside hydrolase family 55 protein</fullName>
    </submittedName>
</protein>
<dbReference type="PANTHER" id="PTHR33928:SF2">
    <property type="entry name" value="PECTATE LYASE SUPERFAMILY PROTEIN DOMAIN-CONTAINING PROTEIN-RELATED"/>
    <property type="match status" value="1"/>
</dbReference>
<dbReference type="OMA" id="WTYMGLS"/>
<keyword evidence="1" id="KW-0732">Signal</keyword>
<dbReference type="InterPro" id="IPR012334">
    <property type="entry name" value="Pectin_lyas_fold"/>
</dbReference>
<evidence type="ECO:0000256" key="1">
    <source>
        <dbReference type="SAM" id="SignalP"/>
    </source>
</evidence>
<dbReference type="STRING" id="1262450.S3CB99"/>